<evidence type="ECO:0000313" key="6">
    <source>
        <dbReference type="EMBL" id="MDN4524533.1"/>
    </source>
</evidence>
<keyword evidence="7" id="KW-1185">Reference proteome</keyword>
<evidence type="ECO:0000256" key="4">
    <source>
        <dbReference type="ARBA" id="ARBA00023136"/>
    </source>
</evidence>
<feature type="transmembrane region" description="Helical" evidence="5">
    <location>
        <begin position="21"/>
        <end position="38"/>
    </location>
</feature>
<evidence type="ECO:0000256" key="5">
    <source>
        <dbReference type="SAM" id="Phobius"/>
    </source>
</evidence>
<evidence type="ECO:0000313" key="7">
    <source>
        <dbReference type="Proteomes" id="UP001172721"/>
    </source>
</evidence>
<dbReference type="NCBIfam" id="TIGR03061">
    <property type="entry name" value="pip_yhgE_Nterm"/>
    <property type="match status" value="1"/>
</dbReference>
<feature type="transmembrane region" description="Helical" evidence="5">
    <location>
        <begin position="630"/>
        <end position="651"/>
    </location>
</feature>
<feature type="transmembrane region" description="Helical" evidence="5">
    <location>
        <begin position="573"/>
        <end position="593"/>
    </location>
</feature>
<evidence type="ECO:0000256" key="3">
    <source>
        <dbReference type="ARBA" id="ARBA00022989"/>
    </source>
</evidence>
<dbReference type="PANTHER" id="PTHR43077:SF10">
    <property type="entry name" value="TRANSPORT PERMEASE PROTEIN"/>
    <property type="match status" value="1"/>
</dbReference>
<sequence>MKSIFNVFRTDWKEVLTIPSAALIIIGLIFLPSVYAWVNIKAMWDPYENTKGIKIAISNDDRGTVFQDKNLNIGNEVVQNLKNNQKLGWTFVTKEKAHNGVVMGNYYASLYIPKDFSKKIASIASESPEKPVIDYTVNEKINAVSPKITQSGVSTIINQVSDSFTRNVGKAIFSKFNEAGITLERNLPTIQNFEKKLFTLEKDLPKINEMARHIISLDEKLALLHKQTALLNLQNVTSDFEKVNSLLKSGEKAVPEIEQVLEQASSAEGSLSIFQSAGQTADQLDNTLSELQSVTSQAVQKAREAQGASPGMPYPTEQLSTIKNDLDHLRALTEKNRRSLSEQSGSLTSLQDLAVYYKEDWPAAKKKISESSARLKKGSPQLAAASLKTEIPKMESAVHRAAILAEKDLPQMEKAITETADKIRDFERNLNLRDIIRALKNNPGKESDFLASPIVLKEHKIFPIPNYGSAMTPFYTVLALWVGGMLLISSLKAGRTASNKSDSGMVFFWGRWFTFISIGILQALVVSLGNIFVISAYIVDQLQFVFFSILLSIIFISIIYSLVFIFGNIGKALAVIFLVLQFSSSGGTFPVSMTSPFFQKLNPYMPFTYGVSLLREATGGMIREIVLSDIWHLILFPASFLLLAVILSRPLSRIFSSKKKGWKKARILQ</sequence>
<organism evidence="6 7">
    <name type="scientific">Fictibacillus fluitans</name>
    <dbReference type="NCBI Taxonomy" id="3058422"/>
    <lineage>
        <taxon>Bacteria</taxon>
        <taxon>Bacillati</taxon>
        <taxon>Bacillota</taxon>
        <taxon>Bacilli</taxon>
        <taxon>Bacillales</taxon>
        <taxon>Fictibacillaceae</taxon>
        <taxon>Fictibacillus</taxon>
    </lineage>
</organism>
<dbReference type="PANTHER" id="PTHR43077">
    <property type="entry name" value="TRANSPORT PERMEASE YVFS-RELATED"/>
    <property type="match status" value="1"/>
</dbReference>
<gene>
    <name evidence="6" type="ORF">QYB97_08610</name>
</gene>
<comment type="subcellular location">
    <subcellularLocation>
        <location evidence="1">Membrane</location>
        <topology evidence="1">Multi-pass membrane protein</topology>
    </subcellularLocation>
</comment>
<dbReference type="InterPro" id="IPR017500">
    <property type="entry name" value="Phage_infect_YhgE_N"/>
</dbReference>
<feature type="transmembrane region" description="Helical" evidence="5">
    <location>
        <begin position="473"/>
        <end position="491"/>
    </location>
</feature>
<dbReference type="NCBIfam" id="TIGR03062">
    <property type="entry name" value="pip_yhgE_Cterm"/>
    <property type="match status" value="1"/>
</dbReference>
<feature type="transmembrane region" description="Helical" evidence="5">
    <location>
        <begin position="544"/>
        <end position="566"/>
    </location>
</feature>
<dbReference type="InterPro" id="IPR017501">
    <property type="entry name" value="Phage_infect_YhgE_C"/>
</dbReference>
<keyword evidence="2 5" id="KW-0812">Transmembrane</keyword>
<comment type="caution">
    <text evidence="6">The sequence shown here is derived from an EMBL/GenBank/DDBJ whole genome shotgun (WGS) entry which is preliminary data.</text>
</comment>
<dbReference type="Gene3D" id="3.40.1710.10">
    <property type="entry name" value="abc type-2 transporter like domain"/>
    <property type="match status" value="1"/>
</dbReference>
<keyword evidence="3 5" id="KW-1133">Transmembrane helix</keyword>
<dbReference type="Proteomes" id="UP001172721">
    <property type="component" value="Unassembled WGS sequence"/>
</dbReference>
<dbReference type="EMBL" id="JAUHTR010000003">
    <property type="protein sequence ID" value="MDN4524533.1"/>
    <property type="molecule type" value="Genomic_DNA"/>
</dbReference>
<evidence type="ECO:0000256" key="2">
    <source>
        <dbReference type="ARBA" id="ARBA00022692"/>
    </source>
</evidence>
<proteinExistence type="predicted"/>
<dbReference type="InterPro" id="IPR051328">
    <property type="entry name" value="T7SS_ABC-Transporter"/>
</dbReference>
<protein>
    <submittedName>
        <fullName evidence="6">YhgE/Pip domain-containing protein</fullName>
    </submittedName>
</protein>
<dbReference type="RefSeq" id="WP_301165576.1">
    <property type="nucleotide sequence ID" value="NZ_JAUHTR010000003.1"/>
</dbReference>
<keyword evidence="4 5" id="KW-0472">Membrane</keyword>
<name>A0ABT8HUT2_9BACL</name>
<reference evidence="6" key="1">
    <citation type="submission" date="2023-07" db="EMBL/GenBank/DDBJ databases">
        <title>Fictibacillus sp. isolated from freshwater pond.</title>
        <authorList>
            <person name="Kirdat K."/>
            <person name="Bhat A."/>
            <person name="Mourya A."/>
            <person name="Yadav A."/>
        </authorList>
    </citation>
    <scope>NUCLEOTIDE SEQUENCE</scope>
    <source>
        <strain evidence="6">NE201</strain>
    </source>
</reference>
<feature type="transmembrane region" description="Helical" evidence="5">
    <location>
        <begin position="512"/>
        <end position="538"/>
    </location>
</feature>
<evidence type="ECO:0000256" key="1">
    <source>
        <dbReference type="ARBA" id="ARBA00004141"/>
    </source>
</evidence>
<accession>A0ABT8HUT2</accession>